<comment type="subcellular location">
    <subcellularLocation>
        <location evidence="1">Cell membrane</location>
        <topology evidence="1">Multi-pass membrane protein</topology>
    </subcellularLocation>
</comment>
<reference evidence="10 11" key="1">
    <citation type="submission" date="2020-02" db="EMBL/GenBank/DDBJ databases">
        <title>Draft genome sequence of two Spirosoma agri KCTC 52727 and Spirosoma terrae KCTC 52035.</title>
        <authorList>
            <person name="Rojas J."/>
            <person name="Ambika Manirajan B."/>
            <person name="Suarez C."/>
            <person name="Ratering S."/>
            <person name="Schnell S."/>
        </authorList>
    </citation>
    <scope>NUCLEOTIDE SEQUENCE [LARGE SCALE GENOMIC DNA]</scope>
    <source>
        <strain evidence="10 11">KCTC 52035</strain>
    </source>
</reference>
<sequence length="368" mass="41176">MKQLVVFIRKEFYHVFRDRRTLLILFGLPTAQIMLFGYALSSEVKNISLAIVDFSKDVASQQIVGKIQSSTYFTIQQSTMSYGDMERAFLKGKIKAALVFPTDFYDDLQHVKKAQIQIITDASDPNTATTITNYLTRIVGDYQQEMNQNARVPYQIVTEMRMLYNPDMNGSLNFIPGVLALILMIVCTTLTSVSIVREKELGTMEVLLVSPFQPILVLIAKAVPYLVLSLLDFVLILVLAVFVLHMPIRGSVSLLFAESTLFIICCLSLGLMISNVTSSQQVAMLVSMMGMMLPTILFTGFIFPLENMPVPLQIIANVVPSRWYYLIVKAIMLKGLGLGAVWKETLILMGMTLALLGISLKNFKIRLA</sequence>
<keyword evidence="3" id="KW-0813">Transport</keyword>
<name>A0A6L9LF33_9BACT</name>
<dbReference type="EMBL" id="JAAFZH010000025">
    <property type="protein sequence ID" value="NDU99186.1"/>
    <property type="molecule type" value="Genomic_DNA"/>
</dbReference>
<evidence type="ECO:0000256" key="3">
    <source>
        <dbReference type="ARBA" id="ARBA00022448"/>
    </source>
</evidence>
<evidence type="ECO:0000256" key="5">
    <source>
        <dbReference type="ARBA" id="ARBA00022692"/>
    </source>
</evidence>
<dbReference type="Pfam" id="PF12698">
    <property type="entry name" value="ABC2_membrane_3"/>
    <property type="match status" value="1"/>
</dbReference>
<evidence type="ECO:0000256" key="6">
    <source>
        <dbReference type="ARBA" id="ARBA00022989"/>
    </source>
</evidence>
<dbReference type="RefSeq" id="WP_163955319.1">
    <property type="nucleotide sequence ID" value="NZ_JAAFZH010000025.1"/>
</dbReference>
<dbReference type="InterPro" id="IPR051449">
    <property type="entry name" value="ABC-2_transporter_component"/>
</dbReference>
<feature type="transmembrane region" description="Helical" evidence="8">
    <location>
        <begin position="252"/>
        <end position="276"/>
    </location>
</feature>
<comment type="similarity">
    <text evidence="2">Belongs to the ABC-2 integral membrane protein family.</text>
</comment>
<evidence type="ECO:0000256" key="2">
    <source>
        <dbReference type="ARBA" id="ARBA00007783"/>
    </source>
</evidence>
<evidence type="ECO:0000313" key="11">
    <source>
        <dbReference type="Proteomes" id="UP000474175"/>
    </source>
</evidence>
<evidence type="ECO:0000256" key="4">
    <source>
        <dbReference type="ARBA" id="ARBA00022475"/>
    </source>
</evidence>
<keyword evidence="6 8" id="KW-1133">Transmembrane helix</keyword>
<feature type="domain" description="ABC transmembrane type-2" evidence="9">
    <location>
        <begin position="136"/>
        <end position="366"/>
    </location>
</feature>
<proteinExistence type="inferred from homology"/>
<evidence type="ECO:0000256" key="1">
    <source>
        <dbReference type="ARBA" id="ARBA00004651"/>
    </source>
</evidence>
<evidence type="ECO:0000256" key="7">
    <source>
        <dbReference type="ARBA" id="ARBA00023136"/>
    </source>
</evidence>
<organism evidence="10 11">
    <name type="scientific">Spirosoma terrae</name>
    <dbReference type="NCBI Taxonomy" id="1968276"/>
    <lineage>
        <taxon>Bacteria</taxon>
        <taxon>Pseudomonadati</taxon>
        <taxon>Bacteroidota</taxon>
        <taxon>Cytophagia</taxon>
        <taxon>Cytophagales</taxon>
        <taxon>Cytophagaceae</taxon>
        <taxon>Spirosoma</taxon>
    </lineage>
</organism>
<comment type="caution">
    <text evidence="10">The sequence shown here is derived from an EMBL/GenBank/DDBJ whole genome shotgun (WGS) entry which is preliminary data.</text>
</comment>
<feature type="transmembrane region" description="Helical" evidence="8">
    <location>
        <begin position="346"/>
        <end position="363"/>
    </location>
</feature>
<feature type="transmembrane region" description="Helical" evidence="8">
    <location>
        <begin position="282"/>
        <end position="303"/>
    </location>
</feature>
<keyword evidence="11" id="KW-1185">Reference proteome</keyword>
<dbReference type="Gene3D" id="3.40.1710.10">
    <property type="entry name" value="abc type-2 transporter like domain"/>
    <property type="match status" value="1"/>
</dbReference>
<dbReference type="PANTHER" id="PTHR30294">
    <property type="entry name" value="MEMBRANE COMPONENT OF ABC TRANSPORTER YHHJ-RELATED"/>
    <property type="match status" value="1"/>
</dbReference>
<keyword evidence="4" id="KW-1003">Cell membrane</keyword>
<dbReference type="GO" id="GO:0005886">
    <property type="term" value="C:plasma membrane"/>
    <property type="evidence" value="ECO:0007669"/>
    <property type="project" value="UniProtKB-SubCell"/>
</dbReference>
<dbReference type="GO" id="GO:0140359">
    <property type="term" value="F:ABC-type transporter activity"/>
    <property type="evidence" value="ECO:0007669"/>
    <property type="project" value="InterPro"/>
</dbReference>
<accession>A0A6L9LF33</accession>
<dbReference type="PANTHER" id="PTHR30294:SF29">
    <property type="entry name" value="MULTIDRUG ABC TRANSPORTER PERMEASE YBHS-RELATED"/>
    <property type="match status" value="1"/>
</dbReference>
<feature type="transmembrane region" description="Helical" evidence="8">
    <location>
        <begin position="21"/>
        <end position="40"/>
    </location>
</feature>
<keyword evidence="7 8" id="KW-0472">Membrane</keyword>
<evidence type="ECO:0000256" key="8">
    <source>
        <dbReference type="SAM" id="Phobius"/>
    </source>
</evidence>
<gene>
    <name evidence="10" type="ORF">GK108_30185</name>
</gene>
<evidence type="ECO:0000259" key="9">
    <source>
        <dbReference type="PROSITE" id="PS51012"/>
    </source>
</evidence>
<keyword evidence="5 8" id="KW-0812">Transmembrane</keyword>
<feature type="transmembrane region" description="Helical" evidence="8">
    <location>
        <begin position="226"/>
        <end position="245"/>
    </location>
</feature>
<protein>
    <submittedName>
        <fullName evidence="10">ABC transporter permease</fullName>
    </submittedName>
</protein>
<dbReference type="InterPro" id="IPR013525">
    <property type="entry name" value="ABC2_TM"/>
</dbReference>
<dbReference type="PROSITE" id="PS51012">
    <property type="entry name" value="ABC_TM2"/>
    <property type="match status" value="1"/>
</dbReference>
<feature type="transmembrane region" description="Helical" evidence="8">
    <location>
        <begin position="174"/>
        <end position="196"/>
    </location>
</feature>
<dbReference type="InterPro" id="IPR047817">
    <property type="entry name" value="ABC2_TM_bact-type"/>
</dbReference>
<dbReference type="AlphaFoldDB" id="A0A6L9LF33"/>
<evidence type="ECO:0000313" key="10">
    <source>
        <dbReference type="EMBL" id="NDU99186.1"/>
    </source>
</evidence>
<dbReference type="Proteomes" id="UP000474175">
    <property type="component" value="Unassembled WGS sequence"/>
</dbReference>